<dbReference type="InterPro" id="IPR013324">
    <property type="entry name" value="RNA_pol_sigma_r3/r4-like"/>
</dbReference>
<sequence>MDPELGVDCLVSAEAQVLGTQWDIPPDASLISLEEDIPEGGTVAEERTLSDPWSEPAARRAMGFLAHRKVGPRMSSTRIDPLPIDGPGRDLRWACFAPQNEIDRWRASCPHADATLMATARWLAGNFLSFGSAQAEAFPLGELQDAFLACLDVRHRDVLRRRVSGETLESLGATLKVTRERVRQIETAAVERLTNRLVSMRAVRHPLGLALLCHASRLAVRVLDAATREDGVLREEAKRQWIRRALPVGDAEWLLILLRLGEDADPDLRPVFDPLDAVGSPFQGGRTALPWQDEDVAALAAGFEKAVEGRVRRSALMAEIRAASGLSADAVAALAHFANLTVHNDQVFEGPLKASDARRATLAEILAKAGQAMNEAEILEELVPLGLGSDAALRDMHRAMSDDAETFVSDGRASWQLRRQLGDRVEDRRPEHPDIPPPMSLAALRESLALLPGPRPGVAALEGMSPEDAAFAVTAGGQLADALATLPGDERASLAQILRPEDETKLLAWLAVAVPGEHPEGAGQGARSPRILEGLTMLAAFVAAIRTSAGSDDAHWAVILAACGVQARGWIFNSQRAVRRKVLSRLVEVAACWRLRRAFSFRSDPWSTLLTLQAGLLRKDIEVLPRWLGKSLPTVAIRQLVAPGTNHSASFACTWNTLQSYRRGLVGRDAVEALARQSEWWPGWSVDEACRACVETVWEESPRKIAEQTEPALVPKPEVSAEAPPAAADAALVRLTAARGAAARQSLAGFQVSLGVDGGAFCLSLPEQLQVAPGPVALISDEFRVGGLVREDGSVAWHAERPWVRMGLRGTSERPVRVERGLEVLASHTIRLWAADDYIMAFPLGGVRGGYAFDPFVSPLPRSGGVALLLHRSLRLSVPADEEHGLDDSYVLAVFRSGLPQGATASCNGEVLWTAENQSEARRTVPDLAVSLSLSGGPAYWGGIAALALPRPPDGFVPHRALVGGQSLVAHPDGQGWRFPGFALLPGLDALRRRGRVDGFLAGERVTVPAMVFLGQVPGGAALNDGGGWRPLNPSKTYETGRDGRARLWVCLPDHADGQEWTVFEGPRPVTVYREQGVRLAGRLFGFGEALRLERRHFNLNGSGIPLAEAATDTGVVVGCEVDDAVVRVCLATPIAWTERHKALAWSAEGISELVPARELPSSAEFTFEHPPQRVDGVCLFHGPAWLGGSVAAGDHAAAVGAFLAEAVDGPEALRLAVAGRLPILAPAAVASAAARLQADSAKGLLALCRASVDAASAHVIGRLLSTWAPRPNLAEALVAQFLTASAAGKGGAILERLTADAPCSTIRVVAHGLQPVPRREQERLIEALILRMLPSDVREVAGAEQALLARALEATRFDQNFLASRAEGSIASLAWTNASAPTPPRQEPNLATALTIAPVRRWLAVHLLARLATLIR</sequence>
<dbReference type="RefSeq" id="WP_090664777.1">
    <property type="nucleotide sequence ID" value="NZ_FMZX01000021.1"/>
</dbReference>
<organism evidence="2 3">
    <name type="scientific">Belnapia rosea</name>
    <dbReference type="NCBI Taxonomy" id="938405"/>
    <lineage>
        <taxon>Bacteria</taxon>
        <taxon>Pseudomonadati</taxon>
        <taxon>Pseudomonadota</taxon>
        <taxon>Alphaproteobacteria</taxon>
        <taxon>Acetobacterales</taxon>
        <taxon>Roseomonadaceae</taxon>
        <taxon>Belnapia</taxon>
    </lineage>
</organism>
<protein>
    <submittedName>
        <fullName evidence="2">Sigma-70, region 4</fullName>
    </submittedName>
</protein>
<dbReference type="Pfam" id="PF04545">
    <property type="entry name" value="Sigma70_r4"/>
    <property type="match status" value="1"/>
</dbReference>
<evidence type="ECO:0000259" key="1">
    <source>
        <dbReference type="Pfam" id="PF04545"/>
    </source>
</evidence>
<dbReference type="InterPro" id="IPR007630">
    <property type="entry name" value="RNA_pol_sigma70_r4"/>
</dbReference>
<dbReference type="SUPFAM" id="SSF88659">
    <property type="entry name" value="Sigma3 and sigma4 domains of RNA polymerase sigma factors"/>
    <property type="match status" value="1"/>
</dbReference>
<dbReference type="Proteomes" id="UP000198925">
    <property type="component" value="Unassembled WGS sequence"/>
</dbReference>
<feature type="domain" description="RNA polymerase sigma-70 region 4" evidence="1">
    <location>
        <begin position="148"/>
        <end position="193"/>
    </location>
</feature>
<dbReference type="InterPro" id="IPR036388">
    <property type="entry name" value="WH-like_DNA-bd_sf"/>
</dbReference>
<dbReference type="GO" id="GO:0003700">
    <property type="term" value="F:DNA-binding transcription factor activity"/>
    <property type="evidence" value="ECO:0007669"/>
    <property type="project" value="InterPro"/>
</dbReference>
<keyword evidence="3" id="KW-1185">Reference proteome</keyword>
<proteinExistence type="predicted"/>
<name>A0A1G7ATB7_9PROT</name>
<dbReference type="Gene3D" id="1.10.10.10">
    <property type="entry name" value="Winged helix-like DNA-binding domain superfamily/Winged helix DNA-binding domain"/>
    <property type="match status" value="1"/>
</dbReference>
<evidence type="ECO:0000313" key="2">
    <source>
        <dbReference type="EMBL" id="SDE18118.1"/>
    </source>
</evidence>
<dbReference type="GO" id="GO:0006352">
    <property type="term" value="P:DNA-templated transcription initiation"/>
    <property type="evidence" value="ECO:0007669"/>
    <property type="project" value="InterPro"/>
</dbReference>
<reference evidence="2 3" key="1">
    <citation type="submission" date="2016-10" db="EMBL/GenBank/DDBJ databases">
        <authorList>
            <person name="de Groot N.N."/>
        </authorList>
    </citation>
    <scope>NUCLEOTIDE SEQUENCE [LARGE SCALE GENOMIC DNA]</scope>
    <source>
        <strain evidence="2 3">CPCC 100156</strain>
    </source>
</reference>
<dbReference type="EMBL" id="FMZX01000021">
    <property type="protein sequence ID" value="SDE18118.1"/>
    <property type="molecule type" value="Genomic_DNA"/>
</dbReference>
<accession>A0A1G7ATB7</accession>
<gene>
    <name evidence="2" type="ORF">SAMN04487779_102136</name>
</gene>
<evidence type="ECO:0000313" key="3">
    <source>
        <dbReference type="Proteomes" id="UP000198925"/>
    </source>
</evidence>